<dbReference type="SUPFAM" id="SSF52518">
    <property type="entry name" value="Thiamin diphosphate-binding fold (THDP-binding)"/>
    <property type="match status" value="1"/>
</dbReference>
<dbReference type="Proteomes" id="UP001501803">
    <property type="component" value="Unassembled WGS sequence"/>
</dbReference>
<gene>
    <name evidence="5" type="primary">pdhA_2</name>
    <name evidence="5" type="ORF">GCM10022381_37420</name>
</gene>
<dbReference type="Pfam" id="PF00676">
    <property type="entry name" value="E1_dh"/>
    <property type="match status" value="1"/>
</dbReference>
<comment type="caution">
    <text evidence="5">The sequence shown here is derived from an EMBL/GenBank/DDBJ whole genome shotgun (WGS) entry which is preliminary data.</text>
</comment>
<dbReference type="EMBL" id="BAABCN010000016">
    <property type="protein sequence ID" value="GAA3892218.1"/>
    <property type="molecule type" value="Genomic_DNA"/>
</dbReference>
<keyword evidence="5" id="KW-0670">Pyruvate</keyword>
<dbReference type="Gene3D" id="3.40.50.970">
    <property type="match status" value="1"/>
</dbReference>
<organism evidence="5 6">
    <name type="scientific">Leifsonia kafniensis</name>
    <dbReference type="NCBI Taxonomy" id="475957"/>
    <lineage>
        <taxon>Bacteria</taxon>
        <taxon>Bacillati</taxon>
        <taxon>Actinomycetota</taxon>
        <taxon>Actinomycetes</taxon>
        <taxon>Micrococcales</taxon>
        <taxon>Microbacteriaceae</taxon>
        <taxon>Leifsonia</taxon>
    </lineage>
</organism>
<feature type="domain" description="Dehydrogenase E1 component" evidence="4">
    <location>
        <begin position="55"/>
        <end position="325"/>
    </location>
</feature>
<evidence type="ECO:0000256" key="3">
    <source>
        <dbReference type="ARBA" id="ARBA00023052"/>
    </source>
</evidence>
<sequence>MSTVATPSVDPVLPTRLPIRLIDENGIVVVDNEENGGQTAGFGLPDVDTLLDLYRKMVLARRFDAQVTALTRQGRLATYPSALGQEACEIASVAALAPTDWLFPTYRDTIALLTRGVSPVEILSFFRGDWHTGFDPYAHRISPQSTPLATQALHAVGLATAAKLKHDDTVALTFLGDGSTSEGDAHEAFNFASVWQAPTVFVIQNNQYAISVPFSKQSHARTLADRAIGYGMPGYYVDGNDVAAMFAVITAGVERARSGGGPTMIEGLTYRMESHTNSDDPTRYRDAAEVERWRSFDPVERLEKYLGSIGVLTDEVRLAITSDAEDLATLTRDAMNEAPVLDPLALFDHVYAQPRPALLEQREFLARELASIEPGTPS</sequence>
<accession>A0ABP7L368</accession>
<dbReference type="PANTHER" id="PTHR43380:SF1">
    <property type="entry name" value="2-OXOISOVALERATE DEHYDROGENASE SUBUNIT ALPHA, MITOCHONDRIAL"/>
    <property type="match status" value="1"/>
</dbReference>
<keyword evidence="6" id="KW-1185">Reference proteome</keyword>
<dbReference type="PANTHER" id="PTHR43380">
    <property type="entry name" value="2-OXOISOVALERATE DEHYDROGENASE SUBUNIT ALPHA, MITOCHONDRIAL"/>
    <property type="match status" value="1"/>
</dbReference>
<dbReference type="CDD" id="cd02000">
    <property type="entry name" value="TPP_E1_PDC_ADC_BCADC"/>
    <property type="match status" value="1"/>
</dbReference>
<name>A0ABP7L368_9MICO</name>
<dbReference type="InterPro" id="IPR017596">
    <property type="entry name" value="PdhA/BkdA"/>
</dbReference>
<evidence type="ECO:0000313" key="6">
    <source>
        <dbReference type="Proteomes" id="UP001501803"/>
    </source>
</evidence>
<dbReference type="RefSeq" id="WP_345069388.1">
    <property type="nucleotide sequence ID" value="NZ_BAABCN010000016.1"/>
</dbReference>
<evidence type="ECO:0000256" key="1">
    <source>
        <dbReference type="ARBA" id="ARBA00001964"/>
    </source>
</evidence>
<protein>
    <submittedName>
        <fullName evidence="5">Pyruvate dehydrogenase (Acetyl-transferring) E1 component subunit alpha</fullName>
    </submittedName>
</protein>
<keyword evidence="3" id="KW-0786">Thiamine pyrophosphate</keyword>
<evidence type="ECO:0000256" key="2">
    <source>
        <dbReference type="ARBA" id="ARBA00023002"/>
    </source>
</evidence>
<dbReference type="NCBIfam" id="TIGR03181">
    <property type="entry name" value="PDH_E1_alph_x"/>
    <property type="match status" value="1"/>
</dbReference>
<dbReference type="InterPro" id="IPR029061">
    <property type="entry name" value="THDP-binding"/>
</dbReference>
<dbReference type="InterPro" id="IPR001017">
    <property type="entry name" value="DH_E1"/>
</dbReference>
<reference evidence="6" key="1">
    <citation type="journal article" date="2019" name="Int. J. Syst. Evol. Microbiol.">
        <title>The Global Catalogue of Microorganisms (GCM) 10K type strain sequencing project: providing services to taxonomists for standard genome sequencing and annotation.</title>
        <authorList>
            <consortium name="The Broad Institute Genomics Platform"/>
            <consortium name="The Broad Institute Genome Sequencing Center for Infectious Disease"/>
            <person name="Wu L."/>
            <person name="Ma J."/>
        </authorList>
    </citation>
    <scope>NUCLEOTIDE SEQUENCE [LARGE SCALE GENOMIC DNA]</scope>
    <source>
        <strain evidence="6">JCM 17021</strain>
    </source>
</reference>
<evidence type="ECO:0000259" key="4">
    <source>
        <dbReference type="Pfam" id="PF00676"/>
    </source>
</evidence>
<keyword evidence="2" id="KW-0560">Oxidoreductase</keyword>
<evidence type="ECO:0000313" key="5">
    <source>
        <dbReference type="EMBL" id="GAA3892218.1"/>
    </source>
</evidence>
<proteinExistence type="predicted"/>
<dbReference type="InterPro" id="IPR050771">
    <property type="entry name" value="Alpha-ketoacid_DH_E1_comp"/>
</dbReference>
<comment type="cofactor">
    <cofactor evidence="1">
        <name>thiamine diphosphate</name>
        <dbReference type="ChEBI" id="CHEBI:58937"/>
    </cofactor>
</comment>